<evidence type="ECO:0000313" key="10">
    <source>
        <dbReference type="EMBL" id="MDQ0505147.1"/>
    </source>
</evidence>
<evidence type="ECO:0000256" key="8">
    <source>
        <dbReference type="PIRNR" id="PIRNR000232"/>
    </source>
</evidence>
<dbReference type="Pfam" id="PF00881">
    <property type="entry name" value="Nitroreductase"/>
    <property type="match status" value="1"/>
</dbReference>
<evidence type="ECO:0000256" key="5">
    <source>
        <dbReference type="ARBA" id="ARBA00022857"/>
    </source>
</evidence>
<gene>
    <name evidence="10" type="ORF">QOZ94_001929</name>
</gene>
<evidence type="ECO:0000256" key="3">
    <source>
        <dbReference type="ARBA" id="ARBA00022630"/>
    </source>
</evidence>
<dbReference type="SUPFAM" id="SSF55469">
    <property type="entry name" value="FMN-dependent nitroreductase-like"/>
    <property type="match status" value="1"/>
</dbReference>
<keyword evidence="5 8" id="KW-0521">NADP</keyword>
<feature type="domain" description="Nitroreductase" evidence="9">
    <location>
        <begin position="8"/>
        <end position="161"/>
    </location>
</feature>
<dbReference type="NCBIfam" id="NF008088">
    <property type="entry name" value="PRK10828.1"/>
    <property type="match status" value="1"/>
</dbReference>
<organism evidence="10 11">
    <name type="scientific">Xanthobacter agilis</name>
    <dbReference type="NCBI Taxonomy" id="47492"/>
    <lineage>
        <taxon>Bacteria</taxon>
        <taxon>Pseudomonadati</taxon>
        <taxon>Pseudomonadota</taxon>
        <taxon>Alphaproteobacteria</taxon>
        <taxon>Hyphomicrobiales</taxon>
        <taxon>Xanthobacteraceae</taxon>
        <taxon>Xanthobacter</taxon>
    </lineage>
</organism>
<sequence length="182" mass="19455">MDALSLLLNRRSTTALEDPGPSGAELEIILRAALRVPDFQALRPYAFLIAEGEGRARLGRLMQEAAIASGRPQGDVARAAGMPLRAPLVIIVVAKARESTIVSRFEQQLSAGCAVMAMQMAAVALGYSGIWRSGWPMFDPHLATALELGADDRMVGFLYLGTPARSLAPAAPVNPQAFTRRL</sequence>
<reference evidence="10 11" key="1">
    <citation type="submission" date="2023-07" db="EMBL/GenBank/DDBJ databases">
        <title>Genomic Encyclopedia of Type Strains, Phase IV (KMG-IV): sequencing the most valuable type-strain genomes for metagenomic binning, comparative biology and taxonomic classification.</title>
        <authorList>
            <person name="Goeker M."/>
        </authorList>
    </citation>
    <scope>NUCLEOTIDE SEQUENCE [LARGE SCALE GENOMIC DNA]</scope>
    <source>
        <strain evidence="10 11">DSM 3770</strain>
    </source>
</reference>
<dbReference type="Proteomes" id="UP001241747">
    <property type="component" value="Unassembled WGS sequence"/>
</dbReference>
<dbReference type="CDD" id="cd02135">
    <property type="entry name" value="YdjA-like"/>
    <property type="match status" value="1"/>
</dbReference>
<dbReference type="RefSeq" id="WP_237345646.1">
    <property type="nucleotide sequence ID" value="NZ_JABWGX010000011.1"/>
</dbReference>
<keyword evidence="6 8" id="KW-0560">Oxidoreductase</keyword>
<keyword evidence="11" id="KW-1185">Reference proteome</keyword>
<evidence type="ECO:0000256" key="2">
    <source>
        <dbReference type="ARBA" id="ARBA00007118"/>
    </source>
</evidence>
<dbReference type="EC" id="1.-.-.-" evidence="8"/>
<evidence type="ECO:0000259" key="9">
    <source>
        <dbReference type="Pfam" id="PF00881"/>
    </source>
</evidence>
<dbReference type="InterPro" id="IPR000415">
    <property type="entry name" value="Nitroreductase-like"/>
</dbReference>
<accession>A0ABU0LDD0</accession>
<dbReference type="PANTHER" id="PTHR43821">
    <property type="entry name" value="NAD(P)H NITROREDUCTASE YDJA-RELATED"/>
    <property type="match status" value="1"/>
</dbReference>
<proteinExistence type="inferred from homology"/>
<evidence type="ECO:0000256" key="1">
    <source>
        <dbReference type="ARBA" id="ARBA00001917"/>
    </source>
</evidence>
<protein>
    <recommendedName>
        <fullName evidence="8">Putative NAD(P)H nitroreductase</fullName>
        <ecNumber evidence="8">1.-.-.-</ecNumber>
    </recommendedName>
</protein>
<dbReference type="InterPro" id="IPR026021">
    <property type="entry name" value="YdjA-like"/>
</dbReference>
<evidence type="ECO:0000313" key="11">
    <source>
        <dbReference type="Proteomes" id="UP001241747"/>
    </source>
</evidence>
<dbReference type="InterPro" id="IPR052530">
    <property type="entry name" value="NAD(P)H_nitroreductase"/>
</dbReference>
<evidence type="ECO:0000256" key="7">
    <source>
        <dbReference type="ARBA" id="ARBA00023027"/>
    </source>
</evidence>
<dbReference type="PANTHER" id="PTHR43821:SF1">
    <property type="entry name" value="NAD(P)H NITROREDUCTASE YDJA-RELATED"/>
    <property type="match status" value="1"/>
</dbReference>
<dbReference type="InterPro" id="IPR029479">
    <property type="entry name" value="Nitroreductase"/>
</dbReference>
<dbReference type="PIRSF" id="PIRSF000232">
    <property type="entry name" value="YdjA"/>
    <property type="match status" value="1"/>
</dbReference>
<dbReference type="EMBL" id="JAUSVY010000003">
    <property type="protein sequence ID" value="MDQ0505147.1"/>
    <property type="molecule type" value="Genomic_DNA"/>
</dbReference>
<comment type="caution">
    <text evidence="10">The sequence shown here is derived from an EMBL/GenBank/DDBJ whole genome shotgun (WGS) entry which is preliminary data.</text>
</comment>
<keyword evidence="4 8" id="KW-0288">FMN</keyword>
<comment type="cofactor">
    <cofactor evidence="1 8">
        <name>FMN</name>
        <dbReference type="ChEBI" id="CHEBI:58210"/>
    </cofactor>
</comment>
<keyword evidence="7 8" id="KW-0520">NAD</keyword>
<comment type="similarity">
    <text evidence="2 8">Belongs to the nitroreductase family.</text>
</comment>
<evidence type="ECO:0000256" key="4">
    <source>
        <dbReference type="ARBA" id="ARBA00022643"/>
    </source>
</evidence>
<evidence type="ECO:0000256" key="6">
    <source>
        <dbReference type="ARBA" id="ARBA00023002"/>
    </source>
</evidence>
<keyword evidence="3 8" id="KW-0285">Flavoprotein</keyword>
<name>A0ABU0LDD0_XANAG</name>
<dbReference type="Gene3D" id="3.40.109.10">
    <property type="entry name" value="NADH Oxidase"/>
    <property type="match status" value="1"/>
</dbReference>